<feature type="region of interest" description="Disordered" evidence="1">
    <location>
        <begin position="271"/>
        <end position="296"/>
    </location>
</feature>
<dbReference type="PANTHER" id="PTHR38790:SF4">
    <property type="entry name" value="2EXR DOMAIN-CONTAINING PROTEIN"/>
    <property type="match status" value="1"/>
</dbReference>
<proteinExistence type="predicted"/>
<evidence type="ECO:0000256" key="1">
    <source>
        <dbReference type="SAM" id="MobiDB-lite"/>
    </source>
</evidence>
<evidence type="ECO:0000259" key="2">
    <source>
        <dbReference type="Pfam" id="PF24864"/>
    </source>
</evidence>
<dbReference type="Pfam" id="PF24864">
    <property type="entry name" value="DUF7730"/>
    <property type="match status" value="1"/>
</dbReference>
<protein>
    <recommendedName>
        <fullName evidence="2">DUF7730 domain-containing protein</fullName>
    </recommendedName>
</protein>
<name>A0A9P4TE22_CURKU</name>
<gene>
    <name evidence="3" type="ORF">E8E13_006376</name>
</gene>
<accession>A0A9P4TE22</accession>
<comment type="caution">
    <text evidence="3">The sequence shown here is derived from an EMBL/GenBank/DDBJ whole genome shotgun (WGS) entry which is preliminary data.</text>
</comment>
<dbReference type="InterPro" id="IPR056632">
    <property type="entry name" value="DUF7730"/>
</dbReference>
<dbReference type="EMBL" id="SWKU01000013">
    <property type="protein sequence ID" value="KAF3001360.1"/>
    <property type="molecule type" value="Genomic_DNA"/>
</dbReference>
<evidence type="ECO:0000313" key="4">
    <source>
        <dbReference type="Proteomes" id="UP000801428"/>
    </source>
</evidence>
<dbReference type="Proteomes" id="UP000801428">
    <property type="component" value="Unassembled WGS sequence"/>
</dbReference>
<evidence type="ECO:0000313" key="3">
    <source>
        <dbReference type="EMBL" id="KAF3001360.1"/>
    </source>
</evidence>
<organism evidence="3 4">
    <name type="scientific">Curvularia kusanoi</name>
    <name type="common">Cochliobolus kusanoi</name>
    <dbReference type="NCBI Taxonomy" id="90978"/>
    <lineage>
        <taxon>Eukaryota</taxon>
        <taxon>Fungi</taxon>
        <taxon>Dikarya</taxon>
        <taxon>Ascomycota</taxon>
        <taxon>Pezizomycotina</taxon>
        <taxon>Dothideomycetes</taxon>
        <taxon>Pleosporomycetidae</taxon>
        <taxon>Pleosporales</taxon>
        <taxon>Pleosporineae</taxon>
        <taxon>Pleosporaceae</taxon>
        <taxon>Curvularia</taxon>
    </lineage>
</organism>
<dbReference type="PANTHER" id="PTHR38790">
    <property type="entry name" value="2EXR DOMAIN-CONTAINING PROTEIN-RELATED"/>
    <property type="match status" value="1"/>
</dbReference>
<dbReference type="AlphaFoldDB" id="A0A9P4TE22"/>
<feature type="domain" description="DUF7730" evidence="2">
    <location>
        <begin position="60"/>
        <end position="173"/>
    </location>
</feature>
<dbReference type="OrthoDB" id="5413827at2759"/>
<feature type="compositionally biased region" description="Acidic residues" evidence="1">
    <location>
        <begin position="273"/>
        <end position="296"/>
    </location>
</feature>
<reference evidence="3" key="1">
    <citation type="submission" date="2019-04" db="EMBL/GenBank/DDBJ databases">
        <title>Sequencing of skin fungus with MAO and IRED activity.</title>
        <authorList>
            <person name="Marsaioli A.J."/>
            <person name="Bonatto J.M.C."/>
            <person name="Reis Junior O."/>
        </authorList>
    </citation>
    <scope>NUCLEOTIDE SEQUENCE</scope>
    <source>
        <strain evidence="3">30M1</strain>
    </source>
</reference>
<sequence length="296" mass="34031">MAPKRISLRPTARNKARFVSLAWAGILRSRSENKSLRRLKNGLLDVSRKSAGYLDTITSNSRSPLLKLPPEVRNRIWENALGGRTFDIEYTENMCKNRRYMLQKTAVSKDTFPDHCLALVQVCRQIYTETALLPFSENTFRFQRAESFEWARNLLKVQRNLLQEVHIVTHRAERLYDWVEGGRAGRSAYLPEVFPVDVFPNLKHVVVEIRRSVFHDCEAGGPKWTSKQYRTRVTAKMTEFISYMSEAKPHAHVSFRYTNLSLSACGTGLTDSECSDEEQTDDVDTDMVDSDIAEDE</sequence>
<keyword evidence="4" id="KW-1185">Reference proteome</keyword>